<sequence length="73" mass="8760">MDRDDPSNIEYLPHEDYEASLQQAIELSKQDMDCYQPRRNEEDIVLEYIKKQSLAEKDHRRFAKIWTNVEGSE</sequence>
<name>A0A9P7QC83_9HYPO</name>
<dbReference type="Proteomes" id="UP000732380">
    <property type="component" value="Unassembled WGS sequence"/>
</dbReference>
<protein>
    <submittedName>
        <fullName evidence="1">Uncharacterized protein</fullName>
    </submittedName>
</protein>
<comment type="caution">
    <text evidence="1">The sequence shown here is derived from an EMBL/GenBank/DDBJ whole genome shotgun (WGS) entry which is preliminary data.</text>
</comment>
<reference evidence="1 2" key="1">
    <citation type="journal article" date="2020" name="bioRxiv">
        <title>Whole genome comparisons of ergot fungi reveals the divergence and evolution of species within the genus Claviceps are the result of varying mechanisms driving genome evolution and host range expansion.</title>
        <authorList>
            <person name="Wyka S.A."/>
            <person name="Mondo S.J."/>
            <person name="Liu M."/>
            <person name="Dettman J."/>
            <person name="Nalam V."/>
            <person name="Broders K.D."/>
        </authorList>
    </citation>
    <scope>NUCLEOTIDE SEQUENCE [LARGE SCALE GENOMIC DNA]</scope>
    <source>
        <strain evidence="1 2">LM576</strain>
    </source>
</reference>
<evidence type="ECO:0000313" key="2">
    <source>
        <dbReference type="Proteomes" id="UP000732380"/>
    </source>
</evidence>
<dbReference type="EMBL" id="SRQM01000014">
    <property type="protein sequence ID" value="KAG6122839.1"/>
    <property type="molecule type" value="Genomic_DNA"/>
</dbReference>
<keyword evidence="2" id="KW-1185">Reference proteome</keyword>
<gene>
    <name evidence="1" type="ORF">E4U13_001110</name>
</gene>
<organism evidence="1 2">
    <name type="scientific">Claviceps humidiphila</name>
    <dbReference type="NCBI Taxonomy" id="1294629"/>
    <lineage>
        <taxon>Eukaryota</taxon>
        <taxon>Fungi</taxon>
        <taxon>Dikarya</taxon>
        <taxon>Ascomycota</taxon>
        <taxon>Pezizomycotina</taxon>
        <taxon>Sordariomycetes</taxon>
        <taxon>Hypocreomycetidae</taxon>
        <taxon>Hypocreales</taxon>
        <taxon>Clavicipitaceae</taxon>
        <taxon>Claviceps</taxon>
    </lineage>
</organism>
<proteinExistence type="predicted"/>
<evidence type="ECO:0000313" key="1">
    <source>
        <dbReference type="EMBL" id="KAG6122839.1"/>
    </source>
</evidence>
<dbReference type="AlphaFoldDB" id="A0A9P7QC83"/>
<accession>A0A9P7QC83</accession>